<keyword evidence="1" id="KW-0812">Transmembrane</keyword>
<accession>A0A1J4JC98</accession>
<protein>
    <submittedName>
        <fullName evidence="2">Uncharacterized protein</fullName>
    </submittedName>
</protein>
<keyword evidence="1" id="KW-1133">Transmembrane helix</keyword>
<name>A0A1J4JC98_9EUKA</name>
<dbReference type="OrthoDB" id="2014825at2759"/>
<evidence type="ECO:0000256" key="1">
    <source>
        <dbReference type="SAM" id="Phobius"/>
    </source>
</evidence>
<evidence type="ECO:0000313" key="3">
    <source>
        <dbReference type="Proteomes" id="UP000179807"/>
    </source>
</evidence>
<keyword evidence="3" id="KW-1185">Reference proteome</keyword>
<feature type="transmembrane region" description="Helical" evidence="1">
    <location>
        <begin position="86"/>
        <end position="108"/>
    </location>
</feature>
<evidence type="ECO:0000313" key="2">
    <source>
        <dbReference type="EMBL" id="OHS94884.1"/>
    </source>
</evidence>
<dbReference type="AlphaFoldDB" id="A0A1J4JC98"/>
<sequence length="119" mass="14090">MSNHSNVFPKTSEFHRNLFNHQIPMTCEGERFIEIPVHDWRLGSVLLHLSRKFIISKNHGYIPTMSRKKLIQIKAIHVFSRKNQTVLIIIMPTLVTRILFHILILNYFHHSIFQCGLIF</sequence>
<dbReference type="RefSeq" id="XP_068348021.1">
    <property type="nucleotide sequence ID" value="XM_068495682.1"/>
</dbReference>
<proteinExistence type="predicted"/>
<keyword evidence="1" id="KW-0472">Membrane</keyword>
<dbReference type="Proteomes" id="UP000179807">
    <property type="component" value="Unassembled WGS sequence"/>
</dbReference>
<dbReference type="GeneID" id="94830386"/>
<reference evidence="2" key="1">
    <citation type="submission" date="2016-10" db="EMBL/GenBank/DDBJ databases">
        <authorList>
            <person name="Benchimol M."/>
            <person name="Almeida L.G."/>
            <person name="Vasconcelos A.T."/>
            <person name="Perreira-Neves A."/>
            <person name="Rosa I.A."/>
            <person name="Tasca T."/>
            <person name="Bogo M.R."/>
            <person name="de Souza W."/>
        </authorList>
    </citation>
    <scope>NUCLEOTIDE SEQUENCE [LARGE SCALE GENOMIC DNA]</scope>
    <source>
        <strain evidence="2">K</strain>
    </source>
</reference>
<gene>
    <name evidence="2" type="ORF">TRFO_10822</name>
</gene>
<dbReference type="VEuPathDB" id="TrichDB:TRFO_10822"/>
<organism evidence="2 3">
    <name type="scientific">Tritrichomonas foetus</name>
    <dbReference type="NCBI Taxonomy" id="1144522"/>
    <lineage>
        <taxon>Eukaryota</taxon>
        <taxon>Metamonada</taxon>
        <taxon>Parabasalia</taxon>
        <taxon>Tritrichomonadida</taxon>
        <taxon>Tritrichomonadidae</taxon>
        <taxon>Tritrichomonas</taxon>
    </lineage>
</organism>
<comment type="caution">
    <text evidence="2">The sequence shown here is derived from an EMBL/GenBank/DDBJ whole genome shotgun (WGS) entry which is preliminary data.</text>
</comment>
<dbReference type="EMBL" id="MLAK01001282">
    <property type="protein sequence ID" value="OHS94884.1"/>
    <property type="molecule type" value="Genomic_DNA"/>
</dbReference>